<dbReference type="Gene3D" id="3.90.1680.10">
    <property type="entry name" value="SOS response associated peptidase-like"/>
    <property type="match status" value="1"/>
</dbReference>
<gene>
    <name evidence="9" type="ORF">PM3016_6233</name>
</gene>
<comment type="similarity">
    <text evidence="1 8">Belongs to the SOS response-associated peptidase family.</text>
</comment>
<keyword evidence="7" id="KW-0456">Lyase</keyword>
<dbReference type="AlphaFoldDB" id="H6NBC3"/>
<evidence type="ECO:0000256" key="6">
    <source>
        <dbReference type="ARBA" id="ARBA00023125"/>
    </source>
</evidence>
<proteinExistence type="inferred from homology"/>
<keyword evidence="5" id="KW-0190">Covalent protein-DNA linkage</keyword>
<dbReference type="PANTHER" id="PTHR13604">
    <property type="entry name" value="DC12-RELATED"/>
    <property type="match status" value="1"/>
</dbReference>
<dbReference type="RefSeq" id="WP_014372055.1">
    <property type="nucleotide sequence ID" value="NC_016935.1"/>
</dbReference>
<dbReference type="EMBL" id="CP003235">
    <property type="protein sequence ID" value="AFC32869.1"/>
    <property type="molecule type" value="Genomic_DNA"/>
</dbReference>
<dbReference type="STRING" id="1116391.PM3016_6233"/>
<dbReference type="GO" id="GO:0016829">
    <property type="term" value="F:lyase activity"/>
    <property type="evidence" value="ECO:0007669"/>
    <property type="project" value="UniProtKB-KW"/>
</dbReference>
<evidence type="ECO:0000256" key="7">
    <source>
        <dbReference type="ARBA" id="ARBA00023239"/>
    </source>
</evidence>
<evidence type="ECO:0000256" key="8">
    <source>
        <dbReference type="RuleBase" id="RU364100"/>
    </source>
</evidence>
<evidence type="ECO:0000313" key="10">
    <source>
        <dbReference type="Proteomes" id="UP000007523"/>
    </source>
</evidence>
<sequence length="225" mass="25693">MCGRFTLTAPESAIIEHFDLSEPLEDYKPRYNVAPGQQLLAVVNDGQQYKIKRFKWGLVPFWAKDPKMGYSTFNARAETVATKAAFREPLKRSRTLIVADGFFEWLSLSKKEKQPMRFLLKSKEVYGFAGLWDTWRGPDGTVLETCTIITTTPNDVVKDVHDRMPVILPRENEQAWLDPGTQDTEFLHSLLQPYPAEEMFSYPVSSLVGNVRNDSADLIEELNSK</sequence>
<evidence type="ECO:0000256" key="3">
    <source>
        <dbReference type="ARBA" id="ARBA00022763"/>
    </source>
</evidence>
<dbReference type="Proteomes" id="UP000007523">
    <property type="component" value="Chromosome"/>
</dbReference>
<keyword evidence="6" id="KW-0238">DNA-binding</keyword>
<evidence type="ECO:0000256" key="1">
    <source>
        <dbReference type="ARBA" id="ARBA00008136"/>
    </source>
</evidence>
<dbReference type="PANTHER" id="PTHR13604:SF0">
    <property type="entry name" value="ABASIC SITE PROCESSING PROTEIN HMCES"/>
    <property type="match status" value="1"/>
</dbReference>
<dbReference type="GO" id="GO:0003697">
    <property type="term" value="F:single-stranded DNA binding"/>
    <property type="evidence" value="ECO:0007669"/>
    <property type="project" value="InterPro"/>
</dbReference>
<dbReference type="KEGG" id="pmq:PM3016_6233"/>
<evidence type="ECO:0000313" key="9">
    <source>
        <dbReference type="EMBL" id="AFC32869.1"/>
    </source>
</evidence>
<dbReference type="InterPro" id="IPR036590">
    <property type="entry name" value="SRAP-like"/>
</dbReference>
<dbReference type="Pfam" id="PF02586">
    <property type="entry name" value="SRAP"/>
    <property type="match status" value="1"/>
</dbReference>
<evidence type="ECO:0000256" key="4">
    <source>
        <dbReference type="ARBA" id="ARBA00022801"/>
    </source>
</evidence>
<keyword evidence="10" id="KW-1185">Reference proteome</keyword>
<keyword evidence="4 8" id="KW-0378">Hydrolase</keyword>
<dbReference type="HOGENOM" id="CLU_035990_6_2_9"/>
<dbReference type="GO" id="GO:0106300">
    <property type="term" value="P:protein-DNA covalent cross-linking repair"/>
    <property type="evidence" value="ECO:0007669"/>
    <property type="project" value="InterPro"/>
</dbReference>
<keyword evidence="3" id="KW-0227">DNA damage</keyword>
<protein>
    <recommendedName>
        <fullName evidence="8">Abasic site processing protein</fullName>
        <ecNumber evidence="8">3.4.-.-</ecNumber>
    </recommendedName>
</protein>
<dbReference type="SUPFAM" id="SSF143081">
    <property type="entry name" value="BB1717-like"/>
    <property type="match status" value="1"/>
</dbReference>
<keyword evidence="2 8" id="KW-0645">Protease</keyword>
<dbReference type="InterPro" id="IPR003738">
    <property type="entry name" value="SRAP"/>
</dbReference>
<dbReference type="GO" id="GO:0008233">
    <property type="term" value="F:peptidase activity"/>
    <property type="evidence" value="ECO:0007669"/>
    <property type="project" value="UniProtKB-KW"/>
</dbReference>
<dbReference type="EC" id="3.4.-.-" evidence="8"/>
<organism evidence="9 10">
    <name type="scientific">Paenibacillus mucilaginosus 3016</name>
    <dbReference type="NCBI Taxonomy" id="1116391"/>
    <lineage>
        <taxon>Bacteria</taxon>
        <taxon>Bacillati</taxon>
        <taxon>Bacillota</taxon>
        <taxon>Bacilli</taxon>
        <taxon>Bacillales</taxon>
        <taxon>Paenibacillaceae</taxon>
        <taxon>Paenibacillus</taxon>
    </lineage>
</organism>
<evidence type="ECO:0000256" key="5">
    <source>
        <dbReference type="ARBA" id="ARBA00023124"/>
    </source>
</evidence>
<name>H6NBC3_9BACL</name>
<accession>H6NBC3</accession>
<dbReference type="GO" id="GO:0006508">
    <property type="term" value="P:proteolysis"/>
    <property type="evidence" value="ECO:0007669"/>
    <property type="project" value="UniProtKB-KW"/>
</dbReference>
<evidence type="ECO:0000256" key="2">
    <source>
        <dbReference type="ARBA" id="ARBA00022670"/>
    </source>
</evidence>
<reference evidence="9 10" key="1">
    <citation type="journal article" date="2012" name="J. Bacteriol.">
        <title>Complete Genome Sequence of Paenibacillus mucilaginosus 3016, a Bacterium Functional as Microbial Fertilizer.</title>
        <authorList>
            <person name="Ma M."/>
            <person name="Wang Z."/>
            <person name="Li L."/>
            <person name="Jiang X."/>
            <person name="Guan D."/>
            <person name="Cao F."/>
            <person name="Chen H."/>
            <person name="Wang X."/>
            <person name="Shen D."/>
            <person name="Du B."/>
            <person name="Li J."/>
        </authorList>
    </citation>
    <scope>NUCLEOTIDE SEQUENCE [LARGE SCALE GENOMIC DNA]</scope>
    <source>
        <strain evidence="9 10">3016</strain>
    </source>
</reference>